<accession>A0A5N5GFC7</accession>
<dbReference type="OrthoDB" id="10448612at2759"/>
<dbReference type="AlphaFoldDB" id="A0A5N5GFC7"/>
<reference evidence="3" key="2">
    <citation type="submission" date="2019-10" db="EMBL/GenBank/DDBJ databases">
        <title>A de novo genome assembly of a pear dwarfing rootstock.</title>
        <authorList>
            <person name="Wang F."/>
            <person name="Wang J."/>
            <person name="Li S."/>
            <person name="Zhang Y."/>
            <person name="Fang M."/>
            <person name="Ma L."/>
            <person name="Zhao Y."/>
            <person name="Jiang S."/>
        </authorList>
    </citation>
    <scope>NUCLEOTIDE SEQUENCE [LARGE SCALE GENOMIC DNA]</scope>
</reference>
<evidence type="ECO:0000256" key="1">
    <source>
        <dbReference type="SAM" id="MobiDB-lite"/>
    </source>
</evidence>
<keyword evidence="3" id="KW-1185">Reference proteome</keyword>
<comment type="caution">
    <text evidence="2">The sequence shown here is derived from an EMBL/GenBank/DDBJ whole genome shotgun (WGS) entry which is preliminary data.</text>
</comment>
<gene>
    <name evidence="2" type="ORF">D8674_034807</name>
</gene>
<feature type="region of interest" description="Disordered" evidence="1">
    <location>
        <begin position="192"/>
        <end position="244"/>
    </location>
</feature>
<dbReference type="Proteomes" id="UP000327157">
    <property type="component" value="Chromosome 9"/>
</dbReference>
<dbReference type="EMBL" id="SMOL01000458">
    <property type="protein sequence ID" value="KAB2612491.1"/>
    <property type="molecule type" value="Genomic_DNA"/>
</dbReference>
<reference evidence="2 3" key="3">
    <citation type="submission" date="2019-11" db="EMBL/GenBank/DDBJ databases">
        <title>A de novo genome assembly of a pear dwarfing rootstock.</title>
        <authorList>
            <person name="Wang F."/>
            <person name="Wang J."/>
            <person name="Li S."/>
            <person name="Zhang Y."/>
            <person name="Fang M."/>
            <person name="Ma L."/>
            <person name="Zhao Y."/>
            <person name="Jiang S."/>
        </authorList>
    </citation>
    <scope>NUCLEOTIDE SEQUENCE [LARGE SCALE GENOMIC DNA]</scope>
    <source>
        <strain evidence="2">S2</strain>
        <tissue evidence="2">Leaf</tissue>
    </source>
</reference>
<evidence type="ECO:0000313" key="2">
    <source>
        <dbReference type="EMBL" id="KAB2612491.1"/>
    </source>
</evidence>
<evidence type="ECO:0000313" key="3">
    <source>
        <dbReference type="Proteomes" id="UP000327157"/>
    </source>
</evidence>
<name>A0A5N5GFC7_9ROSA</name>
<sequence>MAPKVARTQSSCETSEGISTMRRLLNGLHCLWIDNGIYELIMLSKSTVIVKPELLTTALLFWNSGTNTFDFRMGLMSLTILGMVQATPIKKRTRAHVAKSSKFSTSLAEAGVGPQATKKPTVVSREEPLGAKFSTSIPSTSPPLAVASAYQFDPSIGEMLYFVEQDNNLVIPEIPVVSEVTNPQASLHPATITEKLPPPAEGHVQAIGEGSGFTPALQVNDPLQSPKETTPPPPSSKGLGEISGRSPPLLIRTKLRSSGHPLSLNNFKINVRSSKHRCRGTSMLLLALRVFKRLRRP</sequence>
<organism evidence="2 3">
    <name type="scientific">Pyrus ussuriensis x Pyrus communis</name>
    <dbReference type="NCBI Taxonomy" id="2448454"/>
    <lineage>
        <taxon>Eukaryota</taxon>
        <taxon>Viridiplantae</taxon>
        <taxon>Streptophyta</taxon>
        <taxon>Embryophyta</taxon>
        <taxon>Tracheophyta</taxon>
        <taxon>Spermatophyta</taxon>
        <taxon>Magnoliopsida</taxon>
        <taxon>eudicotyledons</taxon>
        <taxon>Gunneridae</taxon>
        <taxon>Pentapetalae</taxon>
        <taxon>rosids</taxon>
        <taxon>fabids</taxon>
        <taxon>Rosales</taxon>
        <taxon>Rosaceae</taxon>
        <taxon>Amygdaloideae</taxon>
        <taxon>Maleae</taxon>
        <taxon>Pyrus</taxon>
    </lineage>
</organism>
<reference evidence="2 3" key="1">
    <citation type="submission" date="2019-09" db="EMBL/GenBank/DDBJ databases">
        <authorList>
            <person name="Ou C."/>
        </authorList>
    </citation>
    <scope>NUCLEOTIDE SEQUENCE [LARGE SCALE GENOMIC DNA]</scope>
    <source>
        <strain evidence="2">S2</strain>
        <tissue evidence="2">Leaf</tissue>
    </source>
</reference>
<protein>
    <submittedName>
        <fullName evidence="2">Uncharacterized protein</fullName>
    </submittedName>
</protein>
<proteinExistence type="predicted"/>